<dbReference type="PROSITE" id="PS00397">
    <property type="entry name" value="RECOMBINASES_1"/>
    <property type="match status" value="1"/>
</dbReference>
<accession>A0A5K7X8Q9</accession>
<evidence type="ECO:0000313" key="4">
    <source>
        <dbReference type="Proteomes" id="UP000326837"/>
    </source>
</evidence>
<sequence length="71" mass="7806">MPKHLAIYCRASSKAQKLDSQLPDLKSSGSKLKSRDAISATRPVHPTRFFSARQSAHSSNMRRASPENPVA</sequence>
<organism evidence="3 4">
    <name type="scientific">Lacipirellula parvula</name>
    <dbReference type="NCBI Taxonomy" id="2650471"/>
    <lineage>
        <taxon>Bacteria</taxon>
        <taxon>Pseudomonadati</taxon>
        <taxon>Planctomycetota</taxon>
        <taxon>Planctomycetia</taxon>
        <taxon>Pirellulales</taxon>
        <taxon>Lacipirellulaceae</taxon>
        <taxon>Lacipirellula</taxon>
    </lineage>
</organism>
<proteinExistence type="predicted"/>
<name>A0A5K7X8Q9_9BACT</name>
<protein>
    <recommendedName>
        <fullName evidence="5">Resolvase/invertase-type recombinase catalytic domain-containing protein</fullName>
    </recommendedName>
</protein>
<reference evidence="4" key="1">
    <citation type="submission" date="2019-10" db="EMBL/GenBank/DDBJ databases">
        <title>Lacipirellula parvula gen. nov., sp. nov., representing a lineage of planctomycetes widespread in freshwater anoxic habitats, and description of the family Lacipirellulaceae.</title>
        <authorList>
            <person name="Dedysh S.N."/>
            <person name="Kulichevskaya I.S."/>
            <person name="Beletsky A.V."/>
            <person name="Rakitin A.L."/>
            <person name="Mardanov A.V."/>
            <person name="Ivanova A.A."/>
            <person name="Saltykova V.X."/>
            <person name="Rijpstra W.I.C."/>
            <person name="Sinninghe Damste J.S."/>
            <person name="Ravin N.V."/>
        </authorList>
    </citation>
    <scope>NUCLEOTIDE SEQUENCE [LARGE SCALE GENOMIC DNA]</scope>
    <source>
        <strain evidence="4">PX69</strain>
    </source>
</reference>
<evidence type="ECO:0000313" key="3">
    <source>
        <dbReference type="EMBL" id="BBO33184.1"/>
    </source>
</evidence>
<dbReference type="GO" id="GO:0000150">
    <property type="term" value="F:DNA strand exchange activity"/>
    <property type="evidence" value="ECO:0007669"/>
    <property type="project" value="InterPro"/>
</dbReference>
<evidence type="ECO:0000256" key="2">
    <source>
        <dbReference type="SAM" id="MobiDB-lite"/>
    </source>
</evidence>
<keyword evidence="4" id="KW-1185">Reference proteome</keyword>
<feature type="compositionally biased region" description="Polar residues" evidence="2">
    <location>
        <begin position="52"/>
        <end position="62"/>
    </location>
</feature>
<dbReference type="KEGG" id="lpav:PLANPX_2796"/>
<evidence type="ECO:0008006" key="5">
    <source>
        <dbReference type="Google" id="ProtNLM"/>
    </source>
</evidence>
<dbReference type="AlphaFoldDB" id="A0A5K7X8Q9"/>
<feature type="active site" description="O-(5'-phospho-DNA)-serine intermediate" evidence="1">
    <location>
        <position position="12"/>
    </location>
</feature>
<dbReference type="EMBL" id="AP021861">
    <property type="protein sequence ID" value="BBO33184.1"/>
    <property type="molecule type" value="Genomic_DNA"/>
</dbReference>
<evidence type="ECO:0000256" key="1">
    <source>
        <dbReference type="PROSITE-ProRule" id="PRU10137"/>
    </source>
</evidence>
<feature type="region of interest" description="Disordered" evidence="2">
    <location>
        <begin position="18"/>
        <end position="71"/>
    </location>
</feature>
<gene>
    <name evidence="3" type="ORF">PLANPX_2796</name>
</gene>
<dbReference type="Proteomes" id="UP000326837">
    <property type="component" value="Chromosome"/>
</dbReference>
<dbReference type="InterPro" id="IPR006118">
    <property type="entry name" value="Recombinase_CS"/>
</dbReference>